<dbReference type="GeneID" id="8828168"/>
<dbReference type="eggNOG" id="arCOG12007">
    <property type="taxonomic scope" value="Archaea"/>
</dbReference>
<evidence type="ECO:0000313" key="2">
    <source>
        <dbReference type="Proteomes" id="UP000001400"/>
    </source>
</evidence>
<organism evidence="1 2">
    <name type="scientific">Aciduliprofundum boonei (strain DSM 19572 / T469)</name>
    <dbReference type="NCBI Taxonomy" id="439481"/>
    <lineage>
        <taxon>Archaea</taxon>
        <taxon>Methanobacteriati</taxon>
        <taxon>Thermoplasmatota</taxon>
        <taxon>DHVE2 group</taxon>
        <taxon>Candidatus Aciduliprofundum</taxon>
    </lineage>
</organism>
<dbReference type="RefSeq" id="WP_008085673.1">
    <property type="nucleotide sequence ID" value="NC_013926.1"/>
</dbReference>
<reference evidence="1" key="1">
    <citation type="submission" date="2010-02" db="EMBL/GenBank/DDBJ databases">
        <title>Complete sequence of Aciduliprofundum boonei T469.</title>
        <authorList>
            <consortium name="US DOE Joint Genome Institute"/>
            <person name="Lucas S."/>
            <person name="Copeland A."/>
            <person name="Lapidus A."/>
            <person name="Cheng J.-F."/>
            <person name="Bruce D."/>
            <person name="Goodwin L."/>
            <person name="Pitluck S."/>
            <person name="Saunders E."/>
            <person name="Detter J.C."/>
            <person name="Han C."/>
            <person name="Tapia R."/>
            <person name="Land M."/>
            <person name="Hauser L."/>
            <person name="Kyrpides N."/>
            <person name="Mikhailova N."/>
            <person name="Flores G."/>
            <person name="Reysenbach A.-L."/>
            <person name="Woyke T."/>
        </authorList>
    </citation>
    <scope>NUCLEOTIDE SEQUENCE</scope>
    <source>
        <strain evidence="1">T469</strain>
    </source>
</reference>
<evidence type="ECO:0000313" key="1">
    <source>
        <dbReference type="EMBL" id="ADD09015.1"/>
    </source>
</evidence>
<dbReference type="OrthoDB" id="365424at2157"/>
<proteinExistence type="predicted"/>
<protein>
    <submittedName>
        <fullName evidence="1">Uncharacterized protein</fullName>
    </submittedName>
</protein>
<dbReference type="EMBL" id="CP001941">
    <property type="protein sequence ID" value="ADD09015.1"/>
    <property type="molecule type" value="Genomic_DNA"/>
</dbReference>
<sequence>MHELKRFQIKRIIEEAMRITNDITLREDVKLEDIYKIAEAVKGERLTKREKLMIAGIVKRHYSTYRELEDNELKVVVMV</sequence>
<dbReference type="Proteomes" id="UP000001400">
    <property type="component" value="Chromosome"/>
</dbReference>
<accession>B5IFT0</accession>
<dbReference type="KEGG" id="abi:Aboo_1206"/>
<dbReference type="HOGENOM" id="CLU_2597488_0_0_2"/>
<gene>
    <name evidence="1" type="ordered locus">Aboo_1206</name>
</gene>
<dbReference type="AlphaFoldDB" id="B5IFT0"/>
<name>B5IFT0_ACIB4</name>
<dbReference type="STRING" id="439481.Aboo_1206"/>
<keyword evidence="2" id="KW-1185">Reference proteome</keyword>